<dbReference type="RefSeq" id="WP_142104568.1">
    <property type="nucleotide sequence ID" value="NZ_VFPH01000002.1"/>
</dbReference>
<organism evidence="2 3">
    <name type="scientific">Pseudonocardia cypriaca</name>
    <dbReference type="NCBI Taxonomy" id="882449"/>
    <lineage>
        <taxon>Bacteria</taxon>
        <taxon>Bacillati</taxon>
        <taxon>Actinomycetota</taxon>
        <taxon>Actinomycetes</taxon>
        <taxon>Pseudonocardiales</taxon>
        <taxon>Pseudonocardiaceae</taxon>
        <taxon>Pseudonocardia</taxon>
    </lineage>
</organism>
<protein>
    <submittedName>
        <fullName evidence="2">S-adenosyl methyltransferase</fullName>
    </submittedName>
</protein>
<dbReference type="GO" id="GO:0008168">
    <property type="term" value="F:methyltransferase activity"/>
    <property type="evidence" value="ECO:0007669"/>
    <property type="project" value="UniProtKB-KW"/>
</dbReference>
<evidence type="ECO:0000256" key="1">
    <source>
        <dbReference type="SAM" id="MobiDB-lite"/>
    </source>
</evidence>
<dbReference type="InterPro" id="IPR006764">
    <property type="entry name" value="SAM_dep_MeTrfase_SAV2177_type"/>
</dbReference>
<evidence type="ECO:0000313" key="3">
    <source>
        <dbReference type="Proteomes" id="UP000319818"/>
    </source>
</evidence>
<dbReference type="PIRSF" id="PIRSF017393">
    <property type="entry name" value="MTase_SAV2177"/>
    <property type="match status" value="1"/>
</dbReference>
<keyword evidence="3" id="KW-1185">Reference proteome</keyword>
<dbReference type="Proteomes" id="UP000319818">
    <property type="component" value="Unassembled WGS sequence"/>
</dbReference>
<dbReference type="AlphaFoldDB" id="A0A543FVN6"/>
<keyword evidence="2" id="KW-0489">Methyltransferase</keyword>
<dbReference type="EMBL" id="VFPH01000002">
    <property type="protein sequence ID" value="TQM37804.1"/>
    <property type="molecule type" value="Genomic_DNA"/>
</dbReference>
<sequence length="273" mass="29650">MPDSPVAPPPEYLKIPSAARVWNYWLGGKDHYEVDRAAGRAVEAAYPQIVTLARRSRQFLIRAVRLLAGELGVRQFLDIGTGLPTMLNTHEVAQSIAPDCRVVYVDNDPIVLAHARALLTNTTPEGVTTYVDADVRDIETIVSDARNVLNFNEPIAVMFLGILGYVPDHDEARSIVTRVMDAVAPGSYLLVRHNTDSGAAVREAADRYAESGADPYHLRTVAQLHELFSGLELVEPGLVPVELWRPDEPGPGNAAEHTGDHGGLARKPISPGA</sequence>
<reference evidence="2 3" key="1">
    <citation type="submission" date="2019-06" db="EMBL/GenBank/DDBJ databases">
        <title>Sequencing the genomes of 1000 actinobacteria strains.</title>
        <authorList>
            <person name="Klenk H.-P."/>
        </authorList>
    </citation>
    <scope>NUCLEOTIDE SEQUENCE [LARGE SCALE GENOMIC DNA]</scope>
    <source>
        <strain evidence="2 3">DSM 45511</strain>
    </source>
</reference>
<dbReference type="Gene3D" id="3.40.50.150">
    <property type="entry name" value="Vaccinia Virus protein VP39"/>
    <property type="match status" value="1"/>
</dbReference>
<proteinExistence type="predicted"/>
<dbReference type="Pfam" id="PF04672">
    <property type="entry name" value="Methyltransf_19"/>
    <property type="match status" value="1"/>
</dbReference>
<dbReference type="InterPro" id="IPR029063">
    <property type="entry name" value="SAM-dependent_MTases_sf"/>
</dbReference>
<dbReference type="GO" id="GO:0032259">
    <property type="term" value="P:methylation"/>
    <property type="evidence" value="ECO:0007669"/>
    <property type="project" value="UniProtKB-KW"/>
</dbReference>
<dbReference type="SUPFAM" id="SSF53335">
    <property type="entry name" value="S-adenosyl-L-methionine-dependent methyltransferases"/>
    <property type="match status" value="1"/>
</dbReference>
<accession>A0A543FVN6</accession>
<keyword evidence="2" id="KW-0808">Transferase</keyword>
<dbReference type="OrthoDB" id="5175904at2"/>
<name>A0A543FVN6_9PSEU</name>
<comment type="caution">
    <text evidence="2">The sequence shown here is derived from an EMBL/GenBank/DDBJ whole genome shotgun (WGS) entry which is preliminary data.</text>
</comment>
<gene>
    <name evidence="2" type="ORF">FB388_5023</name>
</gene>
<feature type="region of interest" description="Disordered" evidence="1">
    <location>
        <begin position="245"/>
        <end position="273"/>
    </location>
</feature>
<evidence type="ECO:0000313" key="2">
    <source>
        <dbReference type="EMBL" id="TQM37804.1"/>
    </source>
</evidence>